<evidence type="ECO:0000313" key="2">
    <source>
        <dbReference type="EMBL" id="APO71095.1"/>
    </source>
</evidence>
<dbReference type="AlphaFoldDB" id="A0A1L5NT70"/>
<name>A0A1L5NT70_9HYPH</name>
<keyword evidence="1" id="KW-0812">Transmembrane</keyword>
<gene>
    <name evidence="2" type="ORF">IE4872_PD00565</name>
</gene>
<sequence length="51" mass="5882">MMDDNVIKFRKPRPPRQRDPRLRKILIVLGVLVLFAVAWLYFAFVGAPVAS</sequence>
<evidence type="ECO:0000313" key="3">
    <source>
        <dbReference type="Proteomes" id="UP000184749"/>
    </source>
</evidence>
<evidence type="ECO:0000256" key="1">
    <source>
        <dbReference type="SAM" id="Phobius"/>
    </source>
</evidence>
<reference evidence="2 3" key="1">
    <citation type="submission" date="2016-09" db="EMBL/GenBank/DDBJ databases">
        <title>The complete genome sequences of Rhizobium gallicum, symbiovars gallicum and phaseoli, symbionts associated to common bean (Phaseolus vulgaris).</title>
        <authorList>
            <person name="Bustos P."/>
            <person name="Santamaria R.I."/>
            <person name="Perez-Carrascal O.M."/>
            <person name="Juarez S."/>
            <person name="Lozano L."/>
            <person name="Martinez-Flores I."/>
            <person name="Martinez-Romero E."/>
            <person name="Cevallos M."/>
            <person name="Romero D."/>
            <person name="Davila G."/>
            <person name="Gonzalez V."/>
        </authorList>
    </citation>
    <scope>NUCLEOTIDE SEQUENCE [LARGE SCALE GENOMIC DNA]</scope>
    <source>
        <strain evidence="2 3">IE4872</strain>
        <plasmid evidence="3">prgalie4872d</plasmid>
    </source>
</reference>
<keyword evidence="2" id="KW-0614">Plasmid</keyword>
<geneLocation type="plasmid" evidence="3">
    <name>prgalie4872d</name>
</geneLocation>
<keyword evidence="1" id="KW-1133">Transmembrane helix</keyword>
<dbReference type="Proteomes" id="UP000184749">
    <property type="component" value="Plasmid pRgalIE4872d"/>
</dbReference>
<protein>
    <submittedName>
        <fullName evidence="2">Uncharacterized protein</fullName>
    </submittedName>
</protein>
<accession>A0A1L5NT70</accession>
<proteinExistence type="predicted"/>
<organism evidence="2 3">
    <name type="scientific">Rhizobium gallicum</name>
    <dbReference type="NCBI Taxonomy" id="56730"/>
    <lineage>
        <taxon>Bacteria</taxon>
        <taxon>Pseudomonadati</taxon>
        <taxon>Pseudomonadota</taxon>
        <taxon>Alphaproteobacteria</taxon>
        <taxon>Hyphomicrobiales</taxon>
        <taxon>Rhizobiaceae</taxon>
        <taxon>Rhizobium/Agrobacterium group</taxon>
        <taxon>Rhizobium</taxon>
    </lineage>
</organism>
<dbReference type="EMBL" id="CP017105">
    <property type="protein sequence ID" value="APO71095.1"/>
    <property type="molecule type" value="Genomic_DNA"/>
</dbReference>
<feature type="transmembrane region" description="Helical" evidence="1">
    <location>
        <begin position="21"/>
        <end position="44"/>
    </location>
</feature>
<keyword evidence="1" id="KW-0472">Membrane</keyword>